<keyword evidence="2" id="KW-1185">Reference proteome</keyword>
<protein>
    <submittedName>
        <fullName evidence="1">Uncharacterized protein</fullName>
    </submittedName>
</protein>
<dbReference type="OrthoDB" id="10443008at2759"/>
<reference evidence="1 2" key="1">
    <citation type="submission" date="2015-01" db="EMBL/GenBank/DDBJ databases">
        <title>The Genome Sequence of Fonsecaea pedrosoi CBS 271.37.</title>
        <authorList>
            <consortium name="The Broad Institute Genomics Platform"/>
            <person name="Cuomo C."/>
            <person name="de Hoog S."/>
            <person name="Gorbushina A."/>
            <person name="Stielow B."/>
            <person name="Teixiera M."/>
            <person name="Abouelleil A."/>
            <person name="Chapman S.B."/>
            <person name="Priest M."/>
            <person name="Young S.K."/>
            <person name="Wortman J."/>
            <person name="Nusbaum C."/>
            <person name="Birren B."/>
        </authorList>
    </citation>
    <scope>NUCLEOTIDE SEQUENCE [LARGE SCALE GENOMIC DNA]</scope>
    <source>
        <strain evidence="1 2">CBS 271.37</strain>
    </source>
</reference>
<sequence length="92" mass="9368">MSSASNAGPADGSITHKSIAVSSMGVGDPDAAGVSCADSSATGVSSPLLHFIKAPPQSDPWHPNRADRKHLNRLLSQLDVILTAIEALGTGH</sequence>
<dbReference type="EMBL" id="KN846970">
    <property type="protein sequence ID" value="KIW84485.1"/>
    <property type="molecule type" value="Genomic_DNA"/>
</dbReference>
<evidence type="ECO:0000313" key="2">
    <source>
        <dbReference type="Proteomes" id="UP000053029"/>
    </source>
</evidence>
<accession>A0A0D2H0U9</accession>
<dbReference type="AlphaFoldDB" id="A0A0D2H0U9"/>
<evidence type="ECO:0000313" key="1">
    <source>
        <dbReference type="EMBL" id="KIW84485.1"/>
    </source>
</evidence>
<dbReference type="GeneID" id="25303225"/>
<dbReference type="VEuPathDB" id="FungiDB:Z517_03735"/>
<gene>
    <name evidence="1" type="ORF">Z517_03735</name>
</gene>
<name>A0A0D2H0U9_9EURO</name>
<dbReference type="HOGENOM" id="CLU_2413077_0_0_1"/>
<dbReference type="Proteomes" id="UP000053029">
    <property type="component" value="Unassembled WGS sequence"/>
</dbReference>
<dbReference type="RefSeq" id="XP_013288293.1">
    <property type="nucleotide sequence ID" value="XM_013432839.1"/>
</dbReference>
<proteinExistence type="predicted"/>
<organism evidence="1 2">
    <name type="scientific">Fonsecaea pedrosoi CBS 271.37</name>
    <dbReference type="NCBI Taxonomy" id="1442368"/>
    <lineage>
        <taxon>Eukaryota</taxon>
        <taxon>Fungi</taxon>
        <taxon>Dikarya</taxon>
        <taxon>Ascomycota</taxon>
        <taxon>Pezizomycotina</taxon>
        <taxon>Eurotiomycetes</taxon>
        <taxon>Chaetothyriomycetidae</taxon>
        <taxon>Chaetothyriales</taxon>
        <taxon>Herpotrichiellaceae</taxon>
        <taxon>Fonsecaea</taxon>
    </lineage>
</organism>